<evidence type="ECO:0000259" key="9">
    <source>
        <dbReference type="Pfam" id="PF04552"/>
    </source>
</evidence>
<evidence type="ECO:0000313" key="12">
    <source>
        <dbReference type="Proteomes" id="UP001169069"/>
    </source>
</evidence>
<dbReference type="InterPro" id="IPR000394">
    <property type="entry name" value="RNA_pol_sigma_54"/>
</dbReference>
<gene>
    <name evidence="11" type="primary">rpoN</name>
    <name evidence="11" type="ORF">PGH07_01405</name>
</gene>
<feature type="domain" description="RNA polymerase sigma factor 54 DNA-binding" evidence="9">
    <location>
        <begin position="265"/>
        <end position="416"/>
    </location>
</feature>
<keyword evidence="5" id="KW-0805">Transcription regulation</keyword>
<dbReference type="Pfam" id="PF04552">
    <property type="entry name" value="Sigma54_DBD"/>
    <property type="match status" value="1"/>
</dbReference>
<dbReference type="PROSITE" id="PS50044">
    <property type="entry name" value="SIGMA54_3"/>
    <property type="match status" value="1"/>
</dbReference>
<dbReference type="InterPro" id="IPR007046">
    <property type="entry name" value="RNA_pol_sigma_54_core-bd"/>
</dbReference>
<feature type="domain" description="RNA polymerase sigma factor 54 core-binding" evidence="10">
    <location>
        <begin position="85"/>
        <end position="259"/>
    </location>
</feature>
<dbReference type="PIRSF" id="PIRSF000774">
    <property type="entry name" value="RpoN"/>
    <property type="match status" value="1"/>
</dbReference>
<evidence type="ECO:0000256" key="5">
    <source>
        <dbReference type="ARBA" id="ARBA00023015"/>
    </source>
</evidence>
<evidence type="ECO:0000313" key="11">
    <source>
        <dbReference type="EMBL" id="MDM5270829.1"/>
    </source>
</evidence>
<dbReference type="Proteomes" id="UP001169069">
    <property type="component" value="Unassembled WGS sequence"/>
</dbReference>
<evidence type="ECO:0000256" key="3">
    <source>
        <dbReference type="ARBA" id="ARBA00022679"/>
    </source>
</evidence>
<keyword evidence="6" id="KW-0731">Sigma factor</keyword>
<dbReference type="PANTHER" id="PTHR32248:SF4">
    <property type="entry name" value="RNA POLYMERASE SIGMA-54 FACTOR"/>
    <property type="match status" value="1"/>
</dbReference>
<evidence type="ECO:0000256" key="7">
    <source>
        <dbReference type="ARBA" id="ARBA00023125"/>
    </source>
</evidence>
<keyword evidence="8" id="KW-0804">Transcription</keyword>
<comment type="caution">
    <text evidence="11">The sequence shown here is derived from an EMBL/GenBank/DDBJ whole genome shotgun (WGS) entry which is preliminary data.</text>
</comment>
<dbReference type="Pfam" id="PF04963">
    <property type="entry name" value="Sigma54_CBD"/>
    <property type="match status" value="1"/>
</dbReference>
<dbReference type="Pfam" id="PF00309">
    <property type="entry name" value="Sigma54_AID"/>
    <property type="match status" value="1"/>
</dbReference>
<keyword evidence="7" id="KW-0238">DNA-binding</keyword>
<dbReference type="EMBL" id="JAQIBD010000001">
    <property type="protein sequence ID" value="MDM5270829.1"/>
    <property type="molecule type" value="Genomic_DNA"/>
</dbReference>
<evidence type="ECO:0000256" key="8">
    <source>
        <dbReference type="ARBA" id="ARBA00023163"/>
    </source>
</evidence>
<keyword evidence="2" id="KW-0240">DNA-directed RNA polymerase</keyword>
<dbReference type="Gene3D" id="1.10.10.1330">
    <property type="entry name" value="RNA polymerase sigma-54 factor, core-binding domain"/>
    <property type="match status" value="1"/>
</dbReference>
<reference evidence="11" key="1">
    <citation type="submission" date="2023-01" db="EMBL/GenBank/DDBJ databases">
        <title>Sulfurovum sp. zt1-1 genome assembly.</title>
        <authorList>
            <person name="Wang J."/>
        </authorList>
    </citation>
    <scope>NUCLEOTIDE SEQUENCE</scope>
    <source>
        <strain evidence="11">Zt1-1</strain>
    </source>
</reference>
<evidence type="ECO:0000256" key="4">
    <source>
        <dbReference type="ARBA" id="ARBA00022695"/>
    </source>
</evidence>
<keyword evidence="3" id="KW-0808">Transferase</keyword>
<proteinExistence type="inferred from homology"/>
<dbReference type="InterPro" id="IPR007634">
    <property type="entry name" value="RNA_pol_sigma_54_DNA-bd"/>
</dbReference>
<evidence type="ECO:0000259" key="10">
    <source>
        <dbReference type="Pfam" id="PF04963"/>
    </source>
</evidence>
<evidence type="ECO:0000256" key="2">
    <source>
        <dbReference type="ARBA" id="ARBA00022478"/>
    </source>
</evidence>
<sequence>MAVKQVFNLKQKQIPRLSMQTWLPLLQCSLSDLEKHIQNIANENPCLEVSSGFEVAESSSSSTHQAYLSYQNHVSNASSDEIEWMSISTQSLYEKLDEQIAAPLFPTPISQKIAKQIIFYISDEGYFEGDIEEIATQCGVPAAQVESVRQRFAYLQPYGVGAKDYKESFLFQLNEFDLDDDMSLLLSAMIIQFESLEKFISHPRFSEAKEILKHLKNPPAIKYMPSEPPILPDLFVYFDEDELTIKMNNAFYPDLKVTQIDKYENFAKQKFKEARELVKLLDLRKSTLYNITLVLLEKQYSFFMGGTLKPLKLQDVAEELGFNESTISRAISGKYMETEHGIYSFKDFFSNAIGNVSTAELKEFIQRLIQSEDKNKPYSDKAIHEMLEARFGIQMVRRSIAKYRQELDIPSFKERKFLYQLEML</sequence>
<organism evidence="11 12">
    <name type="scientific">Sulfurovum zhangzhouensis</name>
    <dbReference type="NCBI Taxonomy" id="3019067"/>
    <lineage>
        <taxon>Bacteria</taxon>
        <taxon>Pseudomonadati</taxon>
        <taxon>Campylobacterota</taxon>
        <taxon>Epsilonproteobacteria</taxon>
        <taxon>Campylobacterales</taxon>
        <taxon>Sulfurovaceae</taxon>
        <taxon>Sulfurovum</taxon>
    </lineage>
</organism>
<evidence type="ECO:0000256" key="1">
    <source>
        <dbReference type="ARBA" id="ARBA00008798"/>
    </source>
</evidence>
<dbReference type="NCBIfam" id="TIGR02395">
    <property type="entry name" value="rpoN_sigma"/>
    <property type="match status" value="1"/>
</dbReference>
<dbReference type="PANTHER" id="PTHR32248">
    <property type="entry name" value="RNA POLYMERASE SIGMA-54 FACTOR"/>
    <property type="match status" value="1"/>
</dbReference>
<dbReference type="RefSeq" id="WP_289412105.1">
    <property type="nucleotide sequence ID" value="NZ_JAQIBD010000001.1"/>
</dbReference>
<dbReference type="PRINTS" id="PR00045">
    <property type="entry name" value="SIGMA54FCT"/>
</dbReference>
<name>A0ABT7QVF8_9BACT</name>
<evidence type="ECO:0000256" key="6">
    <source>
        <dbReference type="ARBA" id="ARBA00023082"/>
    </source>
</evidence>
<keyword evidence="4" id="KW-0548">Nucleotidyltransferase</keyword>
<keyword evidence="12" id="KW-1185">Reference proteome</keyword>
<dbReference type="InterPro" id="IPR038709">
    <property type="entry name" value="RpoN_core-bd_sf"/>
</dbReference>
<comment type="similarity">
    <text evidence="1">Belongs to the sigma-54 factor family.</text>
</comment>
<accession>A0ABT7QVF8</accession>
<dbReference type="Gene3D" id="1.10.10.60">
    <property type="entry name" value="Homeodomain-like"/>
    <property type="match status" value="1"/>
</dbReference>
<protein>
    <submittedName>
        <fullName evidence="11">RNA polymerase factor sigma-54</fullName>
    </submittedName>
</protein>